<dbReference type="PANTHER" id="PTHR30535">
    <property type="entry name" value="VITAMIN B12-BINDING PROTEIN"/>
    <property type="match status" value="1"/>
</dbReference>
<dbReference type="InterPro" id="IPR050902">
    <property type="entry name" value="ABC_Transporter_SBP"/>
</dbReference>
<evidence type="ECO:0000256" key="1">
    <source>
        <dbReference type="SAM" id="MobiDB-lite"/>
    </source>
</evidence>
<dbReference type="Pfam" id="PF01497">
    <property type="entry name" value="Peripla_BP_2"/>
    <property type="match status" value="1"/>
</dbReference>
<reference evidence="3" key="1">
    <citation type="submission" date="2021-02" db="EMBL/GenBank/DDBJ databases">
        <title>Natronogracilivirga saccharolytica gen. nov. sp. nov. a new anaerobic, haloalkiliphilic carbohydrate-fermenting bacterium from soda lake and proposing of Cyclonatronumiaceae fam. nov. in the phylum Balneolaeota.</title>
        <authorList>
            <person name="Zhilina T.N."/>
            <person name="Sorokin D.Y."/>
            <person name="Zavarzina D.G."/>
            <person name="Toshchakov S.V."/>
            <person name="Kublanov I.V."/>
        </authorList>
    </citation>
    <scope>NUCLEOTIDE SEQUENCE</scope>
    <source>
        <strain evidence="3">Z-1702</strain>
    </source>
</reference>
<comment type="caution">
    <text evidence="3">The sequence shown here is derived from an EMBL/GenBank/DDBJ whole genome shotgun (WGS) entry which is preliminary data.</text>
</comment>
<proteinExistence type="predicted"/>
<dbReference type="AlphaFoldDB" id="A0A8J7UUR8"/>
<dbReference type="CDD" id="cd01147">
    <property type="entry name" value="HemV-2"/>
    <property type="match status" value="1"/>
</dbReference>
<protein>
    <submittedName>
        <fullName evidence="3">Iron ABC transporter substrate-binding protein</fullName>
    </submittedName>
</protein>
<dbReference type="Gene3D" id="3.40.50.1980">
    <property type="entry name" value="Nitrogenase molybdenum iron protein domain"/>
    <property type="match status" value="2"/>
</dbReference>
<accession>A0A8J7UUR8</accession>
<organism evidence="3 4">
    <name type="scientific">Natronogracilivirga saccharolytica</name>
    <dbReference type="NCBI Taxonomy" id="2812953"/>
    <lineage>
        <taxon>Bacteria</taxon>
        <taxon>Pseudomonadati</taxon>
        <taxon>Balneolota</taxon>
        <taxon>Balneolia</taxon>
        <taxon>Balneolales</taxon>
        <taxon>Cyclonatronaceae</taxon>
        <taxon>Natronogracilivirga</taxon>
    </lineage>
</organism>
<name>A0A8J7UUR8_9BACT</name>
<feature type="compositionally biased region" description="Basic and acidic residues" evidence="1">
    <location>
        <begin position="45"/>
        <end position="55"/>
    </location>
</feature>
<dbReference type="PANTHER" id="PTHR30535:SF34">
    <property type="entry name" value="MOLYBDATE-BINDING PROTEIN MOLA"/>
    <property type="match status" value="1"/>
</dbReference>
<dbReference type="InterPro" id="IPR002491">
    <property type="entry name" value="ABC_transptr_periplasmic_BD"/>
</dbReference>
<evidence type="ECO:0000313" key="3">
    <source>
        <dbReference type="EMBL" id="MBP3191761.1"/>
    </source>
</evidence>
<dbReference type="PROSITE" id="PS50983">
    <property type="entry name" value="FE_B12_PBP"/>
    <property type="match status" value="1"/>
</dbReference>
<gene>
    <name evidence="3" type="ORF">NATSA_03700</name>
</gene>
<dbReference type="RefSeq" id="WP_210510508.1">
    <property type="nucleotide sequence ID" value="NZ_JAFIDN010000002.1"/>
</dbReference>
<dbReference type="Proteomes" id="UP000673975">
    <property type="component" value="Unassembled WGS sequence"/>
</dbReference>
<dbReference type="EMBL" id="JAFIDN010000002">
    <property type="protein sequence ID" value="MBP3191761.1"/>
    <property type="molecule type" value="Genomic_DNA"/>
</dbReference>
<sequence length="390" mass="43086">MTGRNSKNNGRFLEMTAAIALLLTFLFVTSTCKNGGRDGGSSSEPARDVTDAREDTSITVRDMAGREITFDRTPERIIGLRAGALRLITWLNASDMVAGIEEPERNADRPYLFAHPELRERPVIGPLMGGDAELLVAARPDVIFMTFATSGQADELQNQTGIPVVVLDYGDFAERRGVLLESLELMGRVLGREERAEELTRFIRSSIRDLKDRTGDVNSGERPRAYVGGISYRGAQGINATEPHYPPFRFAGIDNVAADLDEQLINPIDGTFIDKEQLLMWNPDVLFVDLSSWQVVQPEIRSGTPLYNGLSAIGEGRVYGLLPYNNYAANYEHMLINAWYAGKQLYPGRFDDIDMADKADSVYKAFLGRGVYDQVSGTMNGGLRSLSGEL</sequence>
<evidence type="ECO:0000313" key="4">
    <source>
        <dbReference type="Proteomes" id="UP000673975"/>
    </source>
</evidence>
<evidence type="ECO:0000259" key="2">
    <source>
        <dbReference type="PROSITE" id="PS50983"/>
    </source>
</evidence>
<keyword evidence="4" id="KW-1185">Reference proteome</keyword>
<feature type="region of interest" description="Disordered" evidence="1">
    <location>
        <begin position="34"/>
        <end position="55"/>
    </location>
</feature>
<dbReference type="SUPFAM" id="SSF53807">
    <property type="entry name" value="Helical backbone' metal receptor"/>
    <property type="match status" value="1"/>
</dbReference>
<feature type="domain" description="Fe/B12 periplasmic-binding" evidence="2">
    <location>
        <begin position="76"/>
        <end position="353"/>
    </location>
</feature>